<dbReference type="RefSeq" id="WP_188164881.1">
    <property type="nucleotide sequence ID" value="NZ_JACVVX010000003.1"/>
</dbReference>
<dbReference type="EC" id="2.7.13.3" evidence="3"/>
<dbReference type="SMART" id="SM00387">
    <property type="entry name" value="HATPase_c"/>
    <property type="match status" value="1"/>
</dbReference>
<evidence type="ECO:0000256" key="10">
    <source>
        <dbReference type="SAM" id="Phobius"/>
    </source>
</evidence>
<keyword evidence="7" id="KW-0547">Nucleotide-binding</keyword>
<accession>A0A8J6TYX8</accession>
<dbReference type="Pfam" id="PF02518">
    <property type="entry name" value="HATPase_c"/>
    <property type="match status" value="1"/>
</dbReference>
<dbReference type="InterPro" id="IPR005467">
    <property type="entry name" value="His_kinase_dom"/>
</dbReference>
<dbReference type="InterPro" id="IPR004358">
    <property type="entry name" value="Sig_transdc_His_kin-like_C"/>
</dbReference>
<evidence type="ECO:0000313" key="13">
    <source>
        <dbReference type="Proteomes" id="UP000643405"/>
    </source>
</evidence>
<evidence type="ECO:0000256" key="9">
    <source>
        <dbReference type="ARBA" id="ARBA00022840"/>
    </source>
</evidence>
<gene>
    <name evidence="12" type="ORF">ICI42_12415</name>
</gene>
<evidence type="ECO:0000256" key="5">
    <source>
        <dbReference type="ARBA" id="ARBA00022553"/>
    </source>
</evidence>
<dbReference type="InterPro" id="IPR003594">
    <property type="entry name" value="HATPase_dom"/>
</dbReference>
<comment type="subcellular location">
    <subcellularLocation>
        <location evidence="2">Cell membrane</location>
        <topology evidence="2">Multi-pass membrane protein</topology>
    </subcellularLocation>
</comment>
<keyword evidence="5" id="KW-0597">Phosphoprotein</keyword>
<dbReference type="GO" id="GO:0005524">
    <property type="term" value="F:ATP binding"/>
    <property type="evidence" value="ECO:0007669"/>
    <property type="project" value="UniProtKB-KW"/>
</dbReference>
<keyword evidence="10" id="KW-0812">Transmembrane</keyword>
<feature type="transmembrane region" description="Helical" evidence="10">
    <location>
        <begin position="122"/>
        <end position="143"/>
    </location>
</feature>
<evidence type="ECO:0000259" key="11">
    <source>
        <dbReference type="PROSITE" id="PS50109"/>
    </source>
</evidence>
<dbReference type="GO" id="GO:0005886">
    <property type="term" value="C:plasma membrane"/>
    <property type="evidence" value="ECO:0007669"/>
    <property type="project" value="UniProtKB-SubCell"/>
</dbReference>
<proteinExistence type="predicted"/>
<dbReference type="PRINTS" id="PR00344">
    <property type="entry name" value="BCTRLSENSOR"/>
</dbReference>
<reference evidence="12" key="1">
    <citation type="submission" date="2020-09" db="EMBL/GenBank/DDBJ databases">
        <title>Genome seq and assembly of Tianweitania sp.</title>
        <authorList>
            <person name="Chhetri G."/>
        </authorList>
    </citation>
    <scope>NUCLEOTIDE SEQUENCE</scope>
    <source>
        <strain evidence="12">Rool2</strain>
    </source>
</reference>
<dbReference type="InterPro" id="IPR036890">
    <property type="entry name" value="HATPase_C_sf"/>
</dbReference>
<dbReference type="AlphaFoldDB" id="A0A8J6TYX8"/>
<organism evidence="12 13">
    <name type="scientific">Oryzicola mucosus</name>
    <dbReference type="NCBI Taxonomy" id="2767425"/>
    <lineage>
        <taxon>Bacteria</taxon>
        <taxon>Pseudomonadati</taxon>
        <taxon>Pseudomonadota</taxon>
        <taxon>Alphaproteobacteria</taxon>
        <taxon>Hyphomicrobiales</taxon>
        <taxon>Phyllobacteriaceae</taxon>
        <taxon>Oryzicola</taxon>
    </lineage>
</organism>
<dbReference type="InterPro" id="IPR050980">
    <property type="entry name" value="2C_sensor_his_kinase"/>
</dbReference>
<comment type="caution">
    <text evidence="12">The sequence shown here is derived from an EMBL/GenBank/DDBJ whole genome shotgun (WGS) entry which is preliminary data.</text>
</comment>
<feature type="domain" description="Histidine kinase" evidence="11">
    <location>
        <begin position="210"/>
        <end position="417"/>
    </location>
</feature>
<keyword evidence="6" id="KW-0808">Transferase</keyword>
<dbReference type="SUPFAM" id="SSF55874">
    <property type="entry name" value="ATPase domain of HSP90 chaperone/DNA topoisomerase II/histidine kinase"/>
    <property type="match status" value="1"/>
</dbReference>
<dbReference type="Gene3D" id="1.10.287.130">
    <property type="match status" value="1"/>
</dbReference>
<keyword evidence="9" id="KW-0067">ATP-binding</keyword>
<dbReference type="PROSITE" id="PS50109">
    <property type="entry name" value="HIS_KIN"/>
    <property type="match status" value="1"/>
</dbReference>
<feature type="transmembrane region" description="Helical" evidence="10">
    <location>
        <begin position="43"/>
        <end position="63"/>
    </location>
</feature>
<keyword evidence="13" id="KW-1185">Reference proteome</keyword>
<dbReference type="Pfam" id="PF25323">
    <property type="entry name" value="6TM_PilS"/>
    <property type="match status" value="1"/>
</dbReference>
<dbReference type="Proteomes" id="UP000643405">
    <property type="component" value="Unassembled WGS sequence"/>
</dbReference>
<keyword evidence="8 12" id="KW-0418">Kinase</keyword>
<dbReference type="PANTHER" id="PTHR44936">
    <property type="entry name" value="SENSOR PROTEIN CREC"/>
    <property type="match status" value="1"/>
</dbReference>
<feature type="transmembrane region" description="Helical" evidence="10">
    <location>
        <begin position="155"/>
        <end position="174"/>
    </location>
</feature>
<evidence type="ECO:0000256" key="4">
    <source>
        <dbReference type="ARBA" id="ARBA00022475"/>
    </source>
</evidence>
<evidence type="ECO:0000256" key="8">
    <source>
        <dbReference type="ARBA" id="ARBA00022777"/>
    </source>
</evidence>
<evidence type="ECO:0000256" key="2">
    <source>
        <dbReference type="ARBA" id="ARBA00004651"/>
    </source>
</evidence>
<evidence type="ECO:0000256" key="3">
    <source>
        <dbReference type="ARBA" id="ARBA00012438"/>
    </source>
</evidence>
<evidence type="ECO:0000256" key="6">
    <source>
        <dbReference type="ARBA" id="ARBA00022679"/>
    </source>
</evidence>
<evidence type="ECO:0000256" key="1">
    <source>
        <dbReference type="ARBA" id="ARBA00000085"/>
    </source>
</evidence>
<dbReference type="EMBL" id="JACVVX010000003">
    <property type="protein sequence ID" value="MBD0415464.1"/>
    <property type="molecule type" value="Genomic_DNA"/>
</dbReference>
<evidence type="ECO:0000256" key="7">
    <source>
        <dbReference type="ARBA" id="ARBA00022741"/>
    </source>
</evidence>
<keyword evidence="10" id="KW-1133">Transmembrane helix</keyword>
<comment type="catalytic activity">
    <reaction evidence="1">
        <text>ATP + protein L-histidine = ADP + protein N-phospho-L-histidine.</text>
        <dbReference type="EC" id="2.7.13.3"/>
    </reaction>
</comment>
<feature type="transmembrane region" description="Helical" evidence="10">
    <location>
        <begin position="12"/>
        <end position="37"/>
    </location>
</feature>
<protein>
    <recommendedName>
        <fullName evidence="3">histidine kinase</fullName>
        <ecNumber evidence="3">2.7.13.3</ecNumber>
    </recommendedName>
</protein>
<dbReference type="PANTHER" id="PTHR44936:SF10">
    <property type="entry name" value="SENSOR PROTEIN RSTB"/>
    <property type="match status" value="1"/>
</dbReference>
<dbReference type="Gene3D" id="3.30.565.10">
    <property type="entry name" value="Histidine kinase-like ATPase, C-terminal domain"/>
    <property type="match status" value="1"/>
</dbReference>
<keyword evidence="10" id="KW-0472">Membrane</keyword>
<keyword evidence="4" id="KW-1003">Cell membrane</keyword>
<name>A0A8J6TYX8_9HYPH</name>
<dbReference type="SUPFAM" id="SSF47384">
    <property type="entry name" value="Homodimeric domain of signal transducing histidine kinase"/>
    <property type="match status" value="1"/>
</dbReference>
<evidence type="ECO:0000313" key="12">
    <source>
        <dbReference type="EMBL" id="MBD0415464.1"/>
    </source>
</evidence>
<dbReference type="InterPro" id="IPR036097">
    <property type="entry name" value="HisK_dim/P_sf"/>
</dbReference>
<dbReference type="InterPro" id="IPR003661">
    <property type="entry name" value="HisK_dim/P_dom"/>
</dbReference>
<sequence length="424" mass="46338">MSAQETTNRKNLLLLVQLRWLAVVGQVITILIVHFQMGVDIPLAQMTGIVACLLVLNLATLLRLNSDRDVTQAELFIELILDVAALTAQLYLSGGAANPFVSLYLLQITLGSTLLDTRSTWALVAFASLCFLLLMRFNQPLVLPNLEDGGFLTRYIQGAFVSFLLAAILLVLFITRISRNLRERDAHLADLRQQSAEEDHIVRMGLLASGAAHELGTPLATVSVILNDWRRMPKFKKDAELIEDIREMQAQLDRCKQIVTGILMSSGETRGEGTIRTTIRDFFDETVVDWLASRSPATFDYNNALVPDTAIVFDAALKQVVFNLFDNAFEASPNWVGLSVTRQEDKLVTIVRDAGPGFSPDMLDTLGTPYQSSKNRPGSGLGLFLVVNAVRKLGGTVVAANNPGKGASVTLTLPLTTLSPEGIA</sequence>
<dbReference type="GO" id="GO:0000155">
    <property type="term" value="F:phosphorelay sensor kinase activity"/>
    <property type="evidence" value="ECO:0007669"/>
    <property type="project" value="InterPro"/>
</dbReference>
<dbReference type="CDD" id="cd00082">
    <property type="entry name" value="HisKA"/>
    <property type="match status" value="1"/>
</dbReference>